<dbReference type="OrthoDB" id="27237at2759"/>
<gene>
    <name evidence="1" type="ORF">NADFUDRAFT_81755</name>
</gene>
<evidence type="ECO:0000313" key="1">
    <source>
        <dbReference type="EMBL" id="ODQ67195.1"/>
    </source>
</evidence>
<dbReference type="STRING" id="857566.A0A1E3PP35"/>
<reference evidence="1 2" key="1">
    <citation type="journal article" date="2016" name="Proc. Natl. Acad. Sci. U.S.A.">
        <title>Comparative genomics of biotechnologically important yeasts.</title>
        <authorList>
            <person name="Riley R."/>
            <person name="Haridas S."/>
            <person name="Wolfe K.H."/>
            <person name="Lopes M.R."/>
            <person name="Hittinger C.T."/>
            <person name="Goeker M."/>
            <person name="Salamov A.A."/>
            <person name="Wisecaver J.H."/>
            <person name="Long T.M."/>
            <person name="Calvey C.H."/>
            <person name="Aerts A.L."/>
            <person name="Barry K.W."/>
            <person name="Choi C."/>
            <person name="Clum A."/>
            <person name="Coughlan A.Y."/>
            <person name="Deshpande S."/>
            <person name="Douglass A.P."/>
            <person name="Hanson S.J."/>
            <person name="Klenk H.-P."/>
            <person name="LaButti K.M."/>
            <person name="Lapidus A."/>
            <person name="Lindquist E.A."/>
            <person name="Lipzen A.M."/>
            <person name="Meier-Kolthoff J.P."/>
            <person name="Ohm R.A."/>
            <person name="Otillar R.P."/>
            <person name="Pangilinan J.L."/>
            <person name="Peng Y."/>
            <person name="Rokas A."/>
            <person name="Rosa C.A."/>
            <person name="Scheuner C."/>
            <person name="Sibirny A.A."/>
            <person name="Slot J.C."/>
            <person name="Stielow J.B."/>
            <person name="Sun H."/>
            <person name="Kurtzman C.P."/>
            <person name="Blackwell M."/>
            <person name="Grigoriev I.V."/>
            <person name="Jeffries T.W."/>
        </authorList>
    </citation>
    <scope>NUCLEOTIDE SEQUENCE [LARGE SCALE GENOMIC DNA]</scope>
    <source>
        <strain evidence="1 2">DSM 6958</strain>
    </source>
</reference>
<dbReference type="GO" id="GO:0005634">
    <property type="term" value="C:nucleus"/>
    <property type="evidence" value="ECO:0007669"/>
    <property type="project" value="TreeGrafter"/>
</dbReference>
<proteinExistence type="predicted"/>
<dbReference type="EMBL" id="KV454407">
    <property type="protein sequence ID" value="ODQ67195.1"/>
    <property type="molecule type" value="Genomic_DNA"/>
</dbReference>
<sequence>MELLKQNLRVSEDSCEYFIFLNDDESSIESRKSRVSAILDEVNTLSAKLTKGYIWQRDSFKLQLIEYNNTVYLEGRTDFGDCIDDEWFIVYILREISLKYEEALIRIIDNDGEFLLIEAANAIPRWMNPDNSENRVWIVNGKVRIIPLNKKIEGQLQLEHALKILRNHPETLYSNDFVDKEAFERVEKYPIAAYKNQHRASVIISRKTASILHDNPELISSAIEALFYRDTFSEPVLANMENFGPSKDDQVEYVVTFTKLTYAQIIGQEFRIPAKFSAKNLSEPEREKVVLGAKVSCAMELLASSHQHENTKDQDKAIEHTRKYKEFIQKLSKNGFFRGEIPQSDIYVEYEKQAKALYMTTEALLYDPSQNSRLLNQQLKSGRLMCREEIEACDKTVDSDDWLYIDFDEIENAVNEKNNQGFEEINNEENGAIKQEMSDMQNRLRSMS</sequence>
<protein>
    <submittedName>
        <fullName evidence="1">SGT1-domain-containing protein</fullName>
    </submittedName>
</protein>
<keyword evidence="2" id="KW-1185">Reference proteome</keyword>
<dbReference type="Proteomes" id="UP000095009">
    <property type="component" value="Unassembled WGS sequence"/>
</dbReference>
<accession>A0A1E3PP35</accession>
<dbReference type="PANTHER" id="PTHR13060:SF0">
    <property type="entry name" value="PROTEIN ECDYSONELESS HOMOLOG"/>
    <property type="match status" value="1"/>
</dbReference>
<dbReference type="AlphaFoldDB" id="A0A1E3PP35"/>
<feature type="non-terminal residue" evidence="1">
    <location>
        <position position="448"/>
    </location>
</feature>
<name>A0A1E3PP35_9ASCO</name>
<dbReference type="InterPro" id="IPR010770">
    <property type="entry name" value="Ecd"/>
</dbReference>
<dbReference type="PANTHER" id="PTHR13060">
    <property type="entry name" value="SGT1 PROTEIN HSGT1 SUPPRESSOR OF GCR2"/>
    <property type="match status" value="1"/>
</dbReference>
<organism evidence="1 2">
    <name type="scientific">Nadsonia fulvescens var. elongata DSM 6958</name>
    <dbReference type="NCBI Taxonomy" id="857566"/>
    <lineage>
        <taxon>Eukaryota</taxon>
        <taxon>Fungi</taxon>
        <taxon>Dikarya</taxon>
        <taxon>Ascomycota</taxon>
        <taxon>Saccharomycotina</taxon>
        <taxon>Dipodascomycetes</taxon>
        <taxon>Dipodascales</taxon>
        <taxon>Dipodascales incertae sedis</taxon>
        <taxon>Nadsonia</taxon>
    </lineage>
</organism>
<evidence type="ECO:0000313" key="2">
    <source>
        <dbReference type="Proteomes" id="UP000095009"/>
    </source>
</evidence>
<dbReference type="Pfam" id="PF07093">
    <property type="entry name" value="SGT1"/>
    <property type="match status" value="1"/>
</dbReference>